<gene>
    <name evidence="3" type="ORF">DHEL01_v210174</name>
</gene>
<dbReference type="OrthoDB" id="4388755at2759"/>
<dbReference type="STRING" id="158607.A0A2P5HMF3"/>
<dbReference type="InParanoid" id="A0A2P5HMF3"/>
<evidence type="ECO:0000313" key="3">
    <source>
        <dbReference type="EMBL" id="POS71426.1"/>
    </source>
</evidence>
<feature type="domain" description="GLEYA adhesin" evidence="2">
    <location>
        <begin position="198"/>
        <end position="302"/>
    </location>
</feature>
<evidence type="ECO:0000313" key="4">
    <source>
        <dbReference type="Proteomes" id="UP000094444"/>
    </source>
</evidence>
<feature type="region of interest" description="Disordered" evidence="1">
    <location>
        <begin position="15"/>
        <end position="108"/>
    </location>
</feature>
<organism evidence="3 4">
    <name type="scientific">Diaporthe helianthi</name>
    <dbReference type="NCBI Taxonomy" id="158607"/>
    <lineage>
        <taxon>Eukaryota</taxon>
        <taxon>Fungi</taxon>
        <taxon>Dikarya</taxon>
        <taxon>Ascomycota</taxon>
        <taxon>Pezizomycotina</taxon>
        <taxon>Sordariomycetes</taxon>
        <taxon>Sordariomycetidae</taxon>
        <taxon>Diaporthales</taxon>
        <taxon>Diaporthaceae</taxon>
        <taxon>Diaporthe</taxon>
    </lineage>
</organism>
<evidence type="ECO:0000256" key="1">
    <source>
        <dbReference type="SAM" id="MobiDB-lite"/>
    </source>
</evidence>
<feature type="compositionally biased region" description="Low complexity" evidence="1">
    <location>
        <begin position="48"/>
        <end position="73"/>
    </location>
</feature>
<evidence type="ECO:0000259" key="2">
    <source>
        <dbReference type="Pfam" id="PF10528"/>
    </source>
</evidence>
<feature type="compositionally biased region" description="Low complexity" evidence="1">
    <location>
        <begin position="80"/>
        <end position="108"/>
    </location>
</feature>
<name>A0A2P5HMF3_DIAHE</name>
<keyword evidence="4" id="KW-1185">Reference proteome</keyword>
<reference evidence="3" key="1">
    <citation type="submission" date="2017-09" db="EMBL/GenBank/DDBJ databases">
        <title>Polyketide synthases of a Diaporthe helianthi virulent isolate.</title>
        <authorList>
            <person name="Baroncelli R."/>
        </authorList>
    </citation>
    <scope>NUCLEOTIDE SEQUENCE [LARGE SCALE GENOMIC DNA]</scope>
    <source>
        <strain evidence="3">7/96</strain>
    </source>
</reference>
<proteinExistence type="predicted"/>
<dbReference type="AlphaFoldDB" id="A0A2P5HMF3"/>
<sequence>MGSPILSIGVQVSVKSPSDIESSFVTCSTSGNAPVWEPWEQERVGTRSPSSTIDISSASSSLPPITPTSSTTSLDQDGVSATSSPSSTTSAAEEPTTSTSSSTPTITPTPVCEAGVEYAIYFFDNDGTGECEDLMQTYYAQDPLNLNLASVIEGKVPNATGVTPDIYGLDFFPQTGEPTTIYDYTTPSDFDASVSCTVVYHRGYLVLDYPETSPYALQMYSWEDVDDLIYVWGEDAALSGGFEPGNSILRKLWGSWTNALQYYNFGAQEANRIKRDDVIRYIPIRVFYANFGGAGNFKLNMYSYSEPRLEYAVHTYTTASPEYERLTHTTSHANPTFAYFSKVSRYTGNTEVVDQTYDGEFAPSKTYDSRGLGFELVSTTCVVV</sequence>
<accession>A0A2P5HMF3</accession>
<dbReference type="Pfam" id="PF10528">
    <property type="entry name" value="GLEYA"/>
    <property type="match status" value="1"/>
</dbReference>
<dbReference type="InterPro" id="IPR018871">
    <property type="entry name" value="GLEYA_adhesin_domain"/>
</dbReference>
<dbReference type="EMBL" id="MAVT02001269">
    <property type="protein sequence ID" value="POS71426.1"/>
    <property type="molecule type" value="Genomic_DNA"/>
</dbReference>
<comment type="caution">
    <text evidence="3">The sequence shown here is derived from an EMBL/GenBank/DDBJ whole genome shotgun (WGS) entry which is preliminary data.</text>
</comment>
<protein>
    <recommendedName>
        <fullName evidence="2">GLEYA adhesin domain-containing protein</fullName>
    </recommendedName>
</protein>
<dbReference type="Proteomes" id="UP000094444">
    <property type="component" value="Unassembled WGS sequence"/>
</dbReference>
<feature type="compositionally biased region" description="Polar residues" evidence="1">
    <location>
        <begin position="15"/>
        <end position="32"/>
    </location>
</feature>